<evidence type="ECO:0000313" key="3">
    <source>
        <dbReference type="Proteomes" id="UP000006731"/>
    </source>
</evidence>
<dbReference type="GeneID" id="60369375"/>
<dbReference type="EMBL" id="CR626927">
    <property type="protein sequence ID" value="CAH06964.1"/>
    <property type="molecule type" value="Genomic_DNA"/>
</dbReference>
<name>Q5LFX9_BACFN</name>
<evidence type="ECO:0000313" key="2">
    <source>
        <dbReference type="EMBL" id="CAH06964.1"/>
    </source>
</evidence>
<feature type="compositionally biased region" description="Basic and acidic residues" evidence="1">
    <location>
        <begin position="42"/>
        <end position="65"/>
    </location>
</feature>
<dbReference type="AlphaFoldDB" id="Q5LFX9"/>
<evidence type="ECO:0000256" key="1">
    <source>
        <dbReference type="SAM" id="MobiDB-lite"/>
    </source>
</evidence>
<sequence length="147" mass="17147">MAKQSGGKPQIDEDFMKEIISQGLPVKKQETPSAAMETEIETPDKPDDKTDKQETTREEKTVKEPARRKKNTPGDYRETYFMRVDLTDRQPLYVSRTTHEKLMKIVTVIGGRKATVSSYVENILLRHFDQFQDEINELYESKFEKPF</sequence>
<dbReference type="Proteomes" id="UP000006731">
    <property type="component" value="Chromosome"/>
</dbReference>
<feature type="region of interest" description="Disordered" evidence="1">
    <location>
        <begin position="1"/>
        <end position="75"/>
    </location>
</feature>
<protein>
    <submittedName>
        <fullName evidence="2">Uncharacterized protein</fullName>
    </submittedName>
</protein>
<dbReference type="InterPro" id="IPR021823">
    <property type="entry name" value="DUF3408"/>
</dbReference>
<dbReference type="KEGG" id="bfs:BF9343_1183"/>
<dbReference type="Pfam" id="PF11888">
    <property type="entry name" value="DUF3408"/>
    <property type="match status" value="1"/>
</dbReference>
<dbReference type="RefSeq" id="WP_010992396.1">
    <property type="nucleotide sequence ID" value="NC_003228.3"/>
</dbReference>
<dbReference type="HOGENOM" id="CLU_109344_1_1_10"/>
<accession>A0A380YWK0</accession>
<dbReference type="PaxDb" id="272559-BF9343_1183"/>
<keyword evidence="3" id="KW-1185">Reference proteome</keyword>
<dbReference type="eggNOG" id="ENOG5031YHG">
    <property type="taxonomic scope" value="Bacteria"/>
</dbReference>
<reference evidence="2 3" key="1">
    <citation type="journal article" date="2005" name="Science">
        <title>Extensive DNA inversions in the B. fragilis genome control variable gene expression.</title>
        <authorList>
            <person name="Cerdeno-Tarraga A.M."/>
            <person name="Patrick S."/>
            <person name="Crosmann L."/>
            <person name="Blakely G."/>
            <person name="Abratt V."/>
            <person name="Lennard N."/>
            <person name="Duerden B."/>
            <person name="Poxton I."/>
            <person name="Harris B."/>
            <person name="Quail M.A."/>
            <person name="Barron A."/>
            <person name="Clarck L."/>
            <person name="Corton C."/>
            <person name="Doggett J."/>
            <person name="Holden M.T.G."/>
            <person name="Larke N."/>
            <person name="Line A."/>
            <person name="Lord A."/>
            <person name="Norbertczak H."/>
            <person name="Ormond D."/>
            <person name="Price C."/>
            <person name="Rabbinowitsch E."/>
            <person name="Woodward J."/>
            <person name="Barrel B.G."/>
            <person name="Parkhill J."/>
        </authorList>
    </citation>
    <scope>NUCLEOTIDE SEQUENCE [LARGE SCALE GENOMIC DNA]</scope>
    <source>
        <strain evidence="3">ATCC 25285 / DSM 2151 / CCUG 4856 / JCM 11019 / LMG 10263 / NCTC 9343 / Onslow / VPI 2553 / EN-2</strain>
    </source>
</reference>
<dbReference type="BioCyc" id="BFRA272559:G1GHZ-1277-MONOMER"/>
<proteinExistence type="predicted"/>
<organism evidence="2 3">
    <name type="scientific">Bacteroides fragilis (strain ATCC 25285 / DSM 2151 / CCUG 4856 / JCM 11019 / LMG 10263 / NCTC 9343 / Onslow / VPI 2553 / EN-2)</name>
    <dbReference type="NCBI Taxonomy" id="272559"/>
    <lineage>
        <taxon>Bacteria</taxon>
        <taxon>Pseudomonadati</taxon>
        <taxon>Bacteroidota</taxon>
        <taxon>Bacteroidia</taxon>
        <taxon>Bacteroidales</taxon>
        <taxon>Bacteroidaceae</taxon>
        <taxon>Bacteroides</taxon>
    </lineage>
</organism>
<accession>Q5LFX9</accession>
<gene>
    <name evidence="2" type="ORF">BF9343_1183</name>
</gene>